<keyword evidence="6" id="KW-1185">Reference proteome</keyword>
<proteinExistence type="predicted"/>
<dbReference type="EMBL" id="FNDN01000007">
    <property type="protein sequence ID" value="SDI44849.1"/>
    <property type="molecule type" value="Genomic_DNA"/>
</dbReference>
<dbReference type="Pfam" id="PF01872">
    <property type="entry name" value="RibD_C"/>
    <property type="match status" value="1"/>
</dbReference>
<evidence type="ECO:0000256" key="1">
    <source>
        <dbReference type="ARBA" id="ARBA00005104"/>
    </source>
</evidence>
<dbReference type="InterPro" id="IPR002734">
    <property type="entry name" value="RibDG_C"/>
</dbReference>
<dbReference type="Gene3D" id="3.40.430.10">
    <property type="entry name" value="Dihydrofolate Reductase, subunit A"/>
    <property type="match status" value="1"/>
</dbReference>
<keyword evidence="2" id="KW-0521">NADP</keyword>
<accession>A0A1G8KN95</accession>
<evidence type="ECO:0000256" key="2">
    <source>
        <dbReference type="ARBA" id="ARBA00022857"/>
    </source>
</evidence>
<feature type="domain" description="Bacterial bifunctional deaminase-reductase C-terminal" evidence="4">
    <location>
        <begin position="50"/>
        <end position="260"/>
    </location>
</feature>
<dbReference type="InterPro" id="IPR050765">
    <property type="entry name" value="Riboflavin_Biosynth_HTPR"/>
</dbReference>
<name>A0A1G8KN95_9NOCA</name>
<dbReference type="PANTHER" id="PTHR38011:SF7">
    <property type="entry name" value="2,5-DIAMINO-6-RIBOSYLAMINO-4(3H)-PYRIMIDINONE 5'-PHOSPHATE REDUCTASE"/>
    <property type="match status" value="1"/>
</dbReference>
<reference evidence="5 6" key="1">
    <citation type="submission" date="2016-10" db="EMBL/GenBank/DDBJ databases">
        <authorList>
            <person name="de Groot N.N."/>
        </authorList>
    </citation>
    <scope>NUCLEOTIDE SEQUENCE [LARGE SCALE GENOMIC DNA]</scope>
    <source>
        <strain evidence="5 6">DSM 44892</strain>
    </source>
</reference>
<organism evidence="5 6">
    <name type="scientific">Rhodococcus triatomae</name>
    <dbReference type="NCBI Taxonomy" id="300028"/>
    <lineage>
        <taxon>Bacteria</taxon>
        <taxon>Bacillati</taxon>
        <taxon>Actinomycetota</taxon>
        <taxon>Actinomycetes</taxon>
        <taxon>Mycobacteriales</taxon>
        <taxon>Nocardiaceae</taxon>
        <taxon>Rhodococcus</taxon>
    </lineage>
</organism>
<protein>
    <submittedName>
        <fullName evidence="5">5-amino-6-(5-phosphoribosylamino)uracil reductase</fullName>
    </submittedName>
</protein>
<dbReference type="GO" id="GO:0009231">
    <property type="term" value="P:riboflavin biosynthetic process"/>
    <property type="evidence" value="ECO:0007669"/>
    <property type="project" value="InterPro"/>
</dbReference>
<evidence type="ECO:0000256" key="3">
    <source>
        <dbReference type="ARBA" id="ARBA00023002"/>
    </source>
</evidence>
<keyword evidence="3" id="KW-0560">Oxidoreductase</keyword>
<dbReference type="NCBIfam" id="NF010663">
    <property type="entry name" value="PRK14059.1-1"/>
    <property type="match status" value="1"/>
</dbReference>
<dbReference type="Proteomes" id="UP000183263">
    <property type="component" value="Unassembled WGS sequence"/>
</dbReference>
<comment type="pathway">
    <text evidence="1">Cofactor biosynthesis; riboflavin biosynthesis.</text>
</comment>
<evidence type="ECO:0000313" key="5">
    <source>
        <dbReference type="EMBL" id="SDI44849.1"/>
    </source>
</evidence>
<dbReference type="GO" id="GO:0008703">
    <property type="term" value="F:5-amino-6-(5-phosphoribosylamino)uracil reductase activity"/>
    <property type="evidence" value="ECO:0007669"/>
    <property type="project" value="InterPro"/>
</dbReference>
<dbReference type="RefSeq" id="WP_083343117.1">
    <property type="nucleotide sequence ID" value="NZ_CP048813.1"/>
</dbReference>
<dbReference type="PANTHER" id="PTHR38011">
    <property type="entry name" value="DIHYDROFOLATE REDUCTASE FAMILY PROTEIN (AFU_ORTHOLOGUE AFUA_8G06820)"/>
    <property type="match status" value="1"/>
</dbReference>
<sequence length="270" mass="27976">MIFSVYLLDNATHLTPASPATSGNATEYGRGELTRDELTRLYAYPDVTRPWLRINFVASIDGAIAVDGSSGGLGTPADKSVFGLLRQLADVVVVGAGTARAENYGGVRTSAAARDRRVTGGLAPVPPVAVVSARAMIDPDSRLFTDTAVPPIVVTSDDADPVRVRRLTEAGADVVVAGERTVTSAGLVDFLAERGFTRVLCEGGPGLVGQLIADDVVDELCLTTSPLLVGGGAARLAVSDHTARISMAPAHVLADTDGTILTRWVRVAAG</sequence>
<evidence type="ECO:0000313" key="6">
    <source>
        <dbReference type="Proteomes" id="UP000183263"/>
    </source>
</evidence>
<dbReference type="NCBIfam" id="NF010664">
    <property type="entry name" value="PRK14059.1-2"/>
    <property type="match status" value="1"/>
</dbReference>
<dbReference type="SUPFAM" id="SSF53597">
    <property type="entry name" value="Dihydrofolate reductase-like"/>
    <property type="match status" value="1"/>
</dbReference>
<gene>
    <name evidence="5" type="ORF">SAMN05444695_107204</name>
</gene>
<dbReference type="OrthoDB" id="5243299at2"/>
<dbReference type="InterPro" id="IPR024072">
    <property type="entry name" value="DHFR-like_dom_sf"/>
</dbReference>
<evidence type="ECO:0000259" key="4">
    <source>
        <dbReference type="Pfam" id="PF01872"/>
    </source>
</evidence>
<dbReference type="AlphaFoldDB" id="A0A1G8KN95"/>